<sequence length="102" mass="10945">MHPNLTKALFLSCLLTVAFSCEAAPGELNATATLPPCNGLNGAAECRIAYQQPELELVAGLNDAVYQTLYRGQAACDRIGARYSCAPPPNSPPKCDMYNRHC</sequence>
<protein>
    <submittedName>
        <fullName evidence="2">Uncharacterized protein</fullName>
    </submittedName>
</protein>
<dbReference type="AlphaFoldDB" id="A0A8T0CGU8"/>
<accession>A0A8T0CGU8</accession>
<feature type="chain" id="PRO_5035812447" evidence="1">
    <location>
        <begin position="24"/>
        <end position="102"/>
    </location>
</feature>
<gene>
    <name evidence="2" type="ORF">BT93_L3686</name>
</gene>
<evidence type="ECO:0000256" key="1">
    <source>
        <dbReference type="SAM" id="SignalP"/>
    </source>
</evidence>
<keyword evidence="1" id="KW-0732">Signal</keyword>
<dbReference type="EMBL" id="MU091744">
    <property type="protein sequence ID" value="KAF7846831.1"/>
    <property type="molecule type" value="Genomic_DNA"/>
</dbReference>
<evidence type="ECO:0000313" key="3">
    <source>
        <dbReference type="Proteomes" id="UP000806378"/>
    </source>
</evidence>
<reference evidence="2" key="1">
    <citation type="submission" date="2020-05" db="EMBL/GenBank/DDBJ databases">
        <title>WGS assembly of Corymbia citriodora subspecies variegata.</title>
        <authorList>
            <person name="Barry K."/>
            <person name="Hundley H."/>
            <person name="Shu S."/>
            <person name="Jenkins J."/>
            <person name="Grimwood J."/>
            <person name="Baten A."/>
        </authorList>
    </citation>
    <scope>NUCLEOTIDE SEQUENCE</scope>
    <source>
        <strain evidence="2">CV2-018</strain>
    </source>
</reference>
<proteinExistence type="predicted"/>
<keyword evidence="3" id="KW-1185">Reference proteome</keyword>
<dbReference type="Proteomes" id="UP000806378">
    <property type="component" value="Unassembled WGS sequence"/>
</dbReference>
<evidence type="ECO:0000313" key="2">
    <source>
        <dbReference type="EMBL" id="KAF7846831.1"/>
    </source>
</evidence>
<dbReference type="OrthoDB" id="1701609at2759"/>
<dbReference type="Gramene" id="rna-gnl|WGS:JABURB|Cocit.L3686.1">
    <property type="protein sequence ID" value="cds-KAF7846831.1"/>
    <property type="gene ID" value="gene-BT93_L3686"/>
</dbReference>
<organism evidence="2 3">
    <name type="scientific">Corymbia citriodora subsp. variegata</name>
    <dbReference type="NCBI Taxonomy" id="360336"/>
    <lineage>
        <taxon>Eukaryota</taxon>
        <taxon>Viridiplantae</taxon>
        <taxon>Streptophyta</taxon>
        <taxon>Embryophyta</taxon>
        <taxon>Tracheophyta</taxon>
        <taxon>Spermatophyta</taxon>
        <taxon>Magnoliopsida</taxon>
        <taxon>eudicotyledons</taxon>
        <taxon>Gunneridae</taxon>
        <taxon>Pentapetalae</taxon>
        <taxon>rosids</taxon>
        <taxon>malvids</taxon>
        <taxon>Myrtales</taxon>
        <taxon>Myrtaceae</taxon>
        <taxon>Myrtoideae</taxon>
        <taxon>Eucalypteae</taxon>
        <taxon>Corymbia</taxon>
    </lineage>
</organism>
<dbReference type="PROSITE" id="PS51257">
    <property type="entry name" value="PROKAR_LIPOPROTEIN"/>
    <property type="match status" value="1"/>
</dbReference>
<name>A0A8T0CGU8_CORYI</name>
<feature type="signal peptide" evidence="1">
    <location>
        <begin position="1"/>
        <end position="23"/>
    </location>
</feature>
<comment type="caution">
    <text evidence="2">The sequence shown here is derived from an EMBL/GenBank/DDBJ whole genome shotgun (WGS) entry which is preliminary data.</text>
</comment>